<feature type="region of interest" description="Disordered" evidence="1">
    <location>
        <begin position="1"/>
        <end position="100"/>
    </location>
</feature>
<evidence type="ECO:0000313" key="2">
    <source>
        <dbReference type="EMBL" id="CAE7683889.1"/>
    </source>
</evidence>
<feature type="region of interest" description="Disordered" evidence="1">
    <location>
        <begin position="290"/>
        <end position="356"/>
    </location>
</feature>
<protein>
    <submittedName>
        <fullName evidence="2">Uncharacterized protein</fullName>
    </submittedName>
</protein>
<gene>
    <name evidence="2" type="ORF">SNEC2469_LOCUS19680</name>
</gene>
<reference evidence="2" key="1">
    <citation type="submission" date="2021-02" db="EMBL/GenBank/DDBJ databases">
        <authorList>
            <person name="Dougan E. K."/>
            <person name="Rhodes N."/>
            <person name="Thang M."/>
            <person name="Chan C."/>
        </authorList>
    </citation>
    <scope>NUCLEOTIDE SEQUENCE</scope>
</reference>
<accession>A0A812WTJ7</accession>
<dbReference type="EMBL" id="CAJNJA010033793">
    <property type="protein sequence ID" value="CAE7683889.1"/>
    <property type="molecule type" value="Genomic_DNA"/>
</dbReference>
<dbReference type="OrthoDB" id="441321at2759"/>
<feature type="compositionally biased region" description="Acidic residues" evidence="1">
    <location>
        <begin position="314"/>
        <end position="338"/>
    </location>
</feature>
<comment type="caution">
    <text evidence="2">The sequence shown here is derived from an EMBL/GenBank/DDBJ whole genome shotgun (WGS) entry which is preliminary data.</text>
</comment>
<evidence type="ECO:0000313" key="3">
    <source>
        <dbReference type="Proteomes" id="UP000601435"/>
    </source>
</evidence>
<evidence type="ECO:0000256" key="1">
    <source>
        <dbReference type="SAM" id="MobiDB-lite"/>
    </source>
</evidence>
<feature type="region of interest" description="Disordered" evidence="1">
    <location>
        <begin position="176"/>
        <end position="215"/>
    </location>
</feature>
<feature type="compositionally biased region" description="Basic and acidic residues" evidence="1">
    <location>
        <begin position="19"/>
        <end position="33"/>
    </location>
</feature>
<name>A0A812WTJ7_9DINO</name>
<feature type="compositionally biased region" description="Basic and acidic residues" evidence="1">
    <location>
        <begin position="178"/>
        <end position="189"/>
    </location>
</feature>
<organism evidence="2 3">
    <name type="scientific">Symbiodinium necroappetens</name>
    <dbReference type="NCBI Taxonomy" id="1628268"/>
    <lineage>
        <taxon>Eukaryota</taxon>
        <taxon>Sar</taxon>
        <taxon>Alveolata</taxon>
        <taxon>Dinophyceae</taxon>
        <taxon>Suessiales</taxon>
        <taxon>Symbiodiniaceae</taxon>
        <taxon>Symbiodinium</taxon>
    </lineage>
</organism>
<dbReference type="AlphaFoldDB" id="A0A812WTJ7"/>
<sequence>MTTPPPRAHETEEEADDDGLGKEKATPEKRRLQAQETLVDNGEDAQPTFPSDELPTPFKSTQKDLSLATPKASSREPPIPEPKSLMSSFDNAVSDPPGPTHVLSLAPPETSDGSGDEILQYALQQKMVEVSSGEENWNPAESWYAIALLVVRCCSMFCVWDAILFDKETDIYYGTPLKEAKPEPDKSADETEDDASDGDAKPTAPAATRRPRLETLSKAEEAKLEAVLRRVCKADKKGNYQAVRKFCMKKENRKTHILKDKYQKKLLWYWCDIAYEGVQAKKDEEELTRDTAISSGSRVTEVPLGLGASLPALDSDEDMNDADDDEDDDEDEDGEEAEDSKQPKLGKRKSKEQLDVHEDMTPITDIDGVPDLLDEILKLTKLMNSVNKLPPGKQSVSSEQIGEHIAESTLLPTLKGFDKEPEKVSTEFLAELANAVVTEVNDTFGEEGAAKLQSYRLLRKMSRGFTAGHAAEATRKALETMPENQAPVPVTEVDIGLDEPFPCILFSDYLRTLAEHNKLNVLTQDTDLEAFWGKMQPLLPEHPVFQLPAESRARTLPLYLIGDEGRGWKKSAVFVLGSESVLGTGCDAEDEITSAEAMKMNFRGNTMLTRQLFACMPKGLYLNDDRPLHKLVNIWAEDFAKLFYDGLRIRRGGCTETWRAVVLGLKGDWPALDKLGRLQRHFRREAYPYKVGICHLCMANTRQQWFKGADTTFVLKFLVFKFENVLASEDLGDDRLYVQAVLDCLKASDGFLSSLYKAGLFLWRRRLVKIVRLGNEMIASYTRCAGLAVSRSLARFKLSPKYHMLMHVVLQLMVDRDANRTPVNPMAYSCQMPEDFINRVATLARSVSPRYVPARSLSLYKIALAKLWQ</sequence>
<proteinExistence type="predicted"/>
<keyword evidence="3" id="KW-1185">Reference proteome</keyword>
<dbReference type="Proteomes" id="UP000601435">
    <property type="component" value="Unassembled WGS sequence"/>
</dbReference>